<keyword evidence="2" id="KW-1185">Reference proteome</keyword>
<reference evidence="1 2" key="1">
    <citation type="journal article" date="2015" name="Genome Announc.">
        <title>Complete Genome Sequence of a Novel Bacterium within the Family Rhodocyclaceae That Degrades Polycyclic Aromatic Hydrocarbons.</title>
        <authorList>
            <person name="Singleton D.R."/>
            <person name="Dickey A.N."/>
            <person name="Scholl E.H."/>
            <person name="Wright F.A."/>
            <person name="Aitken M.D."/>
        </authorList>
    </citation>
    <scope>NUCLEOTIDE SEQUENCE [LARGE SCALE GENOMIC DNA]</scope>
    <source>
        <strain evidence="2">PG1-Ca6</strain>
    </source>
</reference>
<protein>
    <submittedName>
        <fullName evidence="1">Uncharacterized protein</fullName>
    </submittedName>
</protein>
<proteinExistence type="predicted"/>
<accession>A0A0C5JAM5</accession>
<dbReference type="PATRIC" id="fig|1565605.3.peg.2246"/>
<dbReference type="KEGG" id="rbu:PG1C_10550"/>
<organism evidence="1 2">
    <name type="scientific">Rugosibacter aromaticivorans</name>
    <dbReference type="NCBI Taxonomy" id="1565605"/>
    <lineage>
        <taxon>Bacteria</taxon>
        <taxon>Pseudomonadati</taxon>
        <taxon>Pseudomonadota</taxon>
        <taxon>Betaproteobacteria</taxon>
        <taxon>Nitrosomonadales</taxon>
        <taxon>Sterolibacteriaceae</taxon>
        <taxon>Rugosibacter</taxon>
    </lineage>
</organism>
<name>A0A0C5JAM5_9PROT</name>
<gene>
    <name evidence="1" type="ORF">PG1C_10550</name>
</gene>
<sequence>MIYAYLVAGGIHVKGFIEGESRTQSTWLPERLDDYVADTNPVRVVDVFADAPDPGQRGLEGAEPVTTGRPAYHPACLLKSRAHC</sequence>
<dbReference type="HOGENOM" id="CLU_021293_9_2_4"/>
<evidence type="ECO:0000313" key="1">
    <source>
        <dbReference type="EMBL" id="AJP48759.1"/>
    </source>
</evidence>
<evidence type="ECO:0000313" key="2">
    <source>
        <dbReference type="Proteomes" id="UP000061603"/>
    </source>
</evidence>
<dbReference type="Proteomes" id="UP000061603">
    <property type="component" value="Chromosome"/>
</dbReference>
<dbReference type="EMBL" id="CP010554">
    <property type="protein sequence ID" value="AJP48759.1"/>
    <property type="molecule type" value="Genomic_DNA"/>
</dbReference>
<dbReference type="AlphaFoldDB" id="A0A0C5JAM5"/>